<proteinExistence type="predicted"/>
<sequence length="618" mass="69116">MLLQKHTQYLKFMKWKMSDEHMKLKEQSGYTMLVVLLVFTIISILGLALIGLTVNSTTSVSVTETKVTSINSAESELDETLAVVQNELDRINEKIDKNKIIDIDGAKLGLLNLIQELIRDNPDYEITYDFDLLSEGMLAANVTMKIPVDNSDKVLVKEIEFSTIADIFKYSTVTPGNLTLNGASYIEGDVYVGEDLYTSKSGKFISGSTFYPETTYPAFTRGELTVGGDFKELEYVKRRSCWFFSCYYYYDDVTSTFNPTDENLEKYFSLPPKVENQQEIDTSLKVLEDFIEPAEETIESLRFISSSYNRFTHIVKNNLNGFENNTTYGTTLVDKGLTIASGRTTVIHGDLVVNNRFSLKNASKLVVHGDLIVESDMELTKGAELEVTGDLKVTGNLESEDKDNSLIVNGSMLVSGNLSVSGYFEVQSDDGIIFVYGDALLSNVSFTGEMYSNDDVDLREEVSGNSTIYAKDDITVKQLSSGELNGTLVLLANGDMQLSNNNLYEDASKVMRVFLYSNNKLEIYGVGSNIEISGGIYGSDIILNAVKGKTYEGIKSYKTGFDAYEGNNYTYIERNQESITPKLSRLKVIYNKDMILNPPKGIPTVENISFKEVDRYYE</sequence>
<dbReference type="Proteomes" id="UP000030528">
    <property type="component" value="Unassembled WGS sequence"/>
</dbReference>
<keyword evidence="2" id="KW-1185">Reference proteome</keyword>
<name>A0A0A5ICQ3_9BACI</name>
<dbReference type="eggNOG" id="COG4726">
    <property type="taxonomic scope" value="Bacteria"/>
</dbReference>
<gene>
    <name evidence="1" type="ORF">N781_10540</name>
</gene>
<organism evidence="1 2">
    <name type="scientific">Pontibacillus halophilus JSM 076056 = DSM 19796</name>
    <dbReference type="NCBI Taxonomy" id="1385510"/>
    <lineage>
        <taxon>Bacteria</taxon>
        <taxon>Bacillati</taxon>
        <taxon>Bacillota</taxon>
        <taxon>Bacilli</taxon>
        <taxon>Bacillales</taxon>
        <taxon>Bacillaceae</taxon>
        <taxon>Pontibacillus</taxon>
    </lineage>
</organism>
<dbReference type="AlphaFoldDB" id="A0A0A5ICQ3"/>
<evidence type="ECO:0000313" key="1">
    <source>
        <dbReference type="EMBL" id="KGX93622.1"/>
    </source>
</evidence>
<accession>A0A0A5ICQ3</accession>
<dbReference type="STRING" id="1385510.GCA_000425205_01018"/>
<dbReference type="EMBL" id="AVPE01000002">
    <property type="protein sequence ID" value="KGX93622.1"/>
    <property type="molecule type" value="Genomic_DNA"/>
</dbReference>
<comment type="caution">
    <text evidence="1">The sequence shown here is derived from an EMBL/GenBank/DDBJ whole genome shotgun (WGS) entry which is preliminary data.</text>
</comment>
<reference evidence="1 2" key="1">
    <citation type="submission" date="2013-08" db="EMBL/GenBank/DDBJ databases">
        <authorList>
            <person name="Huang J."/>
            <person name="Wang G."/>
        </authorList>
    </citation>
    <scope>NUCLEOTIDE SEQUENCE [LARGE SCALE GENOMIC DNA]</scope>
    <source>
        <strain evidence="1 2">JSM 076056</strain>
    </source>
</reference>
<protein>
    <submittedName>
        <fullName evidence="1">Uncharacterized protein</fullName>
    </submittedName>
</protein>
<evidence type="ECO:0000313" key="2">
    <source>
        <dbReference type="Proteomes" id="UP000030528"/>
    </source>
</evidence>